<feature type="region of interest" description="Disordered" evidence="1">
    <location>
        <begin position="1"/>
        <end position="37"/>
    </location>
</feature>
<reference evidence="2 3" key="1">
    <citation type="submission" date="2019-06" db="EMBL/GenBank/DDBJ databases">
        <title>Genomic Encyclopedia of Type Strains, Phase IV (KMG-V): Genome sequencing to study the core and pangenomes of soil and plant-associated prokaryotes.</title>
        <authorList>
            <person name="Whitman W."/>
        </authorList>
    </citation>
    <scope>NUCLEOTIDE SEQUENCE [LARGE SCALE GENOMIC DNA]</scope>
    <source>
        <strain evidence="2 3">BR 11880</strain>
    </source>
</reference>
<dbReference type="Proteomes" id="UP000319859">
    <property type="component" value="Unassembled WGS sequence"/>
</dbReference>
<sequence length="108" mass="11628">MGTNTGDTETMLRIDGPGAGDRLDRPHPRRGGRADAGAMPIDIGLFSTDPGASTFGDHDVIHLAKHPLHFGEQTIELVVNKKPAFVGIDPYNKLIDRNSDDNVARLGQ</sequence>
<proteinExistence type="predicted"/>
<evidence type="ECO:0000313" key="3">
    <source>
        <dbReference type="Proteomes" id="UP000319859"/>
    </source>
</evidence>
<comment type="caution">
    <text evidence="2">The sequence shown here is derived from an EMBL/GenBank/DDBJ whole genome shotgun (WGS) entry which is preliminary data.</text>
</comment>
<evidence type="ECO:0000256" key="1">
    <source>
        <dbReference type="SAM" id="MobiDB-lite"/>
    </source>
</evidence>
<dbReference type="AlphaFoldDB" id="A0A560FC07"/>
<organism evidence="2 3">
    <name type="scientific">Nitrospirillum amazonense</name>
    <dbReference type="NCBI Taxonomy" id="28077"/>
    <lineage>
        <taxon>Bacteria</taxon>
        <taxon>Pseudomonadati</taxon>
        <taxon>Pseudomonadota</taxon>
        <taxon>Alphaproteobacteria</taxon>
        <taxon>Rhodospirillales</taxon>
        <taxon>Azospirillaceae</taxon>
        <taxon>Nitrospirillum</taxon>
    </lineage>
</organism>
<dbReference type="EMBL" id="VITN01000008">
    <property type="protein sequence ID" value="TWB19120.1"/>
    <property type="molecule type" value="Genomic_DNA"/>
</dbReference>
<protein>
    <submittedName>
        <fullName evidence="2">Uncharacterized protein</fullName>
    </submittedName>
</protein>
<name>A0A560FC07_9PROT</name>
<accession>A0A560FC07</accession>
<evidence type="ECO:0000313" key="2">
    <source>
        <dbReference type="EMBL" id="TWB19120.1"/>
    </source>
</evidence>
<gene>
    <name evidence="2" type="ORF">FBZ89_108177</name>
</gene>